<dbReference type="WBParaSite" id="nRc.2.0.1.t45119-RA">
    <property type="protein sequence ID" value="nRc.2.0.1.t45119-RA"/>
    <property type="gene ID" value="nRc.2.0.1.g45119"/>
</dbReference>
<keyword evidence="5" id="KW-1185">Reference proteome</keyword>
<dbReference type="PANTHER" id="PTHR24251">
    <property type="entry name" value="OVOCHYMASE-RELATED"/>
    <property type="match status" value="1"/>
</dbReference>
<feature type="domain" description="CUB" evidence="4">
    <location>
        <begin position="1"/>
        <end position="65"/>
    </location>
</feature>
<dbReference type="SUPFAM" id="SSF49854">
    <property type="entry name" value="Spermadhesin, CUB domain"/>
    <property type="match status" value="1"/>
</dbReference>
<evidence type="ECO:0000256" key="2">
    <source>
        <dbReference type="ARBA" id="ARBA00023157"/>
    </source>
</evidence>
<evidence type="ECO:0000313" key="6">
    <source>
        <dbReference type="WBParaSite" id="nRc.2.0.1.t45119-RA"/>
    </source>
</evidence>
<protein>
    <submittedName>
        <fullName evidence="6">CUB domain-containing protein</fullName>
    </submittedName>
</protein>
<dbReference type="PROSITE" id="PS01180">
    <property type="entry name" value="CUB"/>
    <property type="match status" value="1"/>
</dbReference>
<proteinExistence type="predicted"/>
<name>A0A915L1T9_ROMCU</name>
<sequence>MYLCIPSTTVKPVFTEFEIEPHQDCAYDRIEVYDGNSANNALASPNVGKFCGLRSPDKITSTRNE</sequence>
<comment type="caution">
    <text evidence="3">Lacks conserved residue(s) required for the propagation of feature annotation.</text>
</comment>
<evidence type="ECO:0000259" key="4">
    <source>
        <dbReference type="PROSITE" id="PS01180"/>
    </source>
</evidence>
<accession>A0A915L1T9</accession>
<keyword evidence="2" id="KW-1015">Disulfide bond</keyword>
<dbReference type="InterPro" id="IPR000859">
    <property type="entry name" value="CUB_dom"/>
</dbReference>
<dbReference type="Pfam" id="PF00431">
    <property type="entry name" value="CUB"/>
    <property type="match status" value="1"/>
</dbReference>
<organism evidence="5 6">
    <name type="scientific">Romanomermis culicivorax</name>
    <name type="common">Nematode worm</name>
    <dbReference type="NCBI Taxonomy" id="13658"/>
    <lineage>
        <taxon>Eukaryota</taxon>
        <taxon>Metazoa</taxon>
        <taxon>Ecdysozoa</taxon>
        <taxon>Nematoda</taxon>
        <taxon>Enoplea</taxon>
        <taxon>Dorylaimia</taxon>
        <taxon>Mermithida</taxon>
        <taxon>Mermithoidea</taxon>
        <taxon>Mermithidae</taxon>
        <taxon>Romanomermis</taxon>
    </lineage>
</organism>
<dbReference type="Gene3D" id="2.60.120.290">
    <property type="entry name" value="Spermadhesin, CUB domain"/>
    <property type="match status" value="1"/>
</dbReference>
<dbReference type="Proteomes" id="UP000887565">
    <property type="component" value="Unplaced"/>
</dbReference>
<dbReference type="CDD" id="cd00041">
    <property type="entry name" value="CUB"/>
    <property type="match status" value="1"/>
</dbReference>
<dbReference type="InterPro" id="IPR035914">
    <property type="entry name" value="Sperma_CUB_dom_sf"/>
</dbReference>
<evidence type="ECO:0000256" key="1">
    <source>
        <dbReference type="ARBA" id="ARBA00022737"/>
    </source>
</evidence>
<dbReference type="AlphaFoldDB" id="A0A915L1T9"/>
<reference evidence="6" key="1">
    <citation type="submission" date="2022-11" db="UniProtKB">
        <authorList>
            <consortium name="WormBaseParasite"/>
        </authorList>
    </citation>
    <scope>IDENTIFICATION</scope>
</reference>
<keyword evidence="1" id="KW-0677">Repeat</keyword>
<evidence type="ECO:0000313" key="5">
    <source>
        <dbReference type="Proteomes" id="UP000887565"/>
    </source>
</evidence>
<evidence type="ECO:0000256" key="3">
    <source>
        <dbReference type="PROSITE-ProRule" id="PRU00059"/>
    </source>
</evidence>